<dbReference type="RefSeq" id="WP_183658468.1">
    <property type="nucleotide sequence ID" value="NZ_JACIJG010000041.1"/>
</dbReference>
<dbReference type="EMBL" id="JACIJG010000041">
    <property type="protein sequence ID" value="MBB5704634.1"/>
    <property type="molecule type" value="Genomic_DNA"/>
</dbReference>
<gene>
    <name evidence="1" type="ORF">FHS76_004558</name>
</gene>
<organism evidence="1 2">
    <name type="scientific">Brucella daejeonensis</name>
    <dbReference type="NCBI Taxonomy" id="659015"/>
    <lineage>
        <taxon>Bacteria</taxon>
        <taxon>Pseudomonadati</taxon>
        <taxon>Pseudomonadota</taxon>
        <taxon>Alphaproteobacteria</taxon>
        <taxon>Hyphomicrobiales</taxon>
        <taxon>Brucellaceae</taxon>
        <taxon>Brucella/Ochrobactrum group</taxon>
        <taxon>Brucella</taxon>
    </lineage>
</organism>
<dbReference type="Pfam" id="PF11367">
    <property type="entry name" value="Tail_completion_gp17"/>
    <property type="match status" value="1"/>
</dbReference>
<reference evidence="1 2" key="1">
    <citation type="submission" date="2020-08" db="EMBL/GenBank/DDBJ databases">
        <title>Genomic Encyclopedia of Type Strains, Phase IV (KMG-IV): sequencing the most valuable type-strain genomes for metagenomic binning, comparative biology and taxonomic classification.</title>
        <authorList>
            <person name="Goeker M."/>
        </authorList>
    </citation>
    <scope>NUCLEOTIDE SEQUENCE [LARGE SCALE GENOMIC DNA]</scope>
    <source>
        <strain evidence="1 2">DSM 26944</strain>
    </source>
</reference>
<dbReference type="AlphaFoldDB" id="A0A7W9B1Q0"/>
<name>A0A7W9B1Q0_9HYPH</name>
<evidence type="ECO:0000313" key="1">
    <source>
        <dbReference type="EMBL" id="MBB5704634.1"/>
    </source>
</evidence>
<evidence type="ECO:0008006" key="3">
    <source>
        <dbReference type="Google" id="ProtNLM"/>
    </source>
</evidence>
<protein>
    <recommendedName>
        <fullName evidence="3">DUF3168 domain-containing protein</fullName>
    </recommendedName>
</protein>
<keyword evidence="2" id="KW-1185">Reference proteome</keyword>
<evidence type="ECO:0000313" key="2">
    <source>
        <dbReference type="Proteomes" id="UP000555546"/>
    </source>
</evidence>
<dbReference type="InterPro" id="IPR053745">
    <property type="entry name" value="Viral_Tail_Comp_sf"/>
</dbReference>
<accession>A0A7W9B1Q0</accession>
<dbReference type="InterPro" id="IPR021508">
    <property type="entry name" value="Gp17-like"/>
</dbReference>
<sequence length="139" mass="15226">MIEPSLALQAAINAALVDSADVAELVDPMNIRSGSTRPDELPCIIVSPTMTQNLGYASGNQKSARILIDVHIWAVDDGIDTAWKISFAACNALYDAPPAEGLTVVEWEKPLIRWMRDPDPERTLCHGVLSINAVVMWRE</sequence>
<dbReference type="Gene3D" id="3.30.2000.30">
    <property type="match status" value="1"/>
</dbReference>
<proteinExistence type="predicted"/>
<dbReference type="Proteomes" id="UP000555546">
    <property type="component" value="Unassembled WGS sequence"/>
</dbReference>
<comment type="caution">
    <text evidence="1">The sequence shown here is derived from an EMBL/GenBank/DDBJ whole genome shotgun (WGS) entry which is preliminary data.</text>
</comment>